<proteinExistence type="predicted"/>
<dbReference type="AlphaFoldDB" id="A0A0A9BA27"/>
<reference evidence="1" key="1">
    <citation type="submission" date="2014-09" db="EMBL/GenBank/DDBJ databases">
        <authorList>
            <person name="Magalhaes I.L.F."/>
            <person name="Oliveira U."/>
            <person name="Santos F.R."/>
            <person name="Vidigal T.H.D.A."/>
            <person name="Brescovit A.D."/>
            <person name="Santos A.J."/>
        </authorList>
    </citation>
    <scope>NUCLEOTIDE SEQUENCE</scope>
    <source>
        <tissue evidence="1">Shoot tissue taken approximately 20 cm above the soil surface</tissue>
    </source>
</reference>
<name>A0A0A9BA27_ARUDO</name>
<reference evidence="1" key="2">
    <citation type="journal article" date="2015" name="Data Brief">
        <title>Shoot transcriptome of the giant reed, Arundo donax.</title>
        <authorList>
            <person name="Barrero R.A."/>
            <person name="Guerrero F.D."/>
            <person name="Moolhuijzen P."/>
            <person name="Goolsby J.A."/>
            <person name="Tidwell J."/>
            <person name="Bellgard S.E."/>
            <person name="Bellgard M.I."/>
        </authorList>
    </citation>
    <scope>NUCLEOTIDE SEQUENCE</scope>
    <source>
        <tissue evidence="1">Shoot tissue taken approximately 20 cm above the soil surface</tissue>
    </source>
</reference>
<protein>
    <submittedName>
        <fullName evidence="1">Uncharacterized protein</fullName>
    </submittedName>
</protein>
<evidence type="ECO:0000313" key="1">
    <source>
        <dbReference type="EMBL" id="JAD60166.1"/>
    </source>
</evidence>
<sequence length="33" mass="3933">MWIQGIWITGRIYIYQLNDFKGAKIENLPSEHP</sequence>
<dbReference type="EMBL" id="GBRH01237729">
    <property type="protein sequence ID" value="JAD60166.1"/>
    <property type="molecule type" value="Transcribed_RNA"/>
</dbReference>
<organism evidence="1">
    <name type="scientific">Arundo donax</name>
    <name type="common">Giant reed</name>
    <name type="synonym">Donax arundinaceus</name>
    <dbReference type="NCBI Taxonomy" id="35708"/>
    <lineage>
        <taxon>Eukaryota</taxon>
        <taxon>Viridiplantae</taxon>
        <taxon>Streptophyta</taxon>
        <taxon>Embryophyta</taxon>
        <taxon>Tracheophyta</taxon>
        <taxon>Spermatophyta</taxon>
        <taxon>Magnoliopsida</taxon>
        <taxon>Liliopsida</taxon>
        <taxon>Poales</taxon>
        <taxon>Poaceae</taxon>
        <taxon>PACMAD clade</taxon>
        <taxon>Arundinoideae</taxon>
        <taxon>Arundineae</taxon>
        <taxon>Arundo</taxon>
    </lineage>
</organism>
<accession>A0A0A9BA27</accession>